<proteinExistence type="predicted"/>
<dbReference type="RefSeq" id="XP_067919813.1">
    <property type="nucleotide sequence ID" value="XM_068068211.1"/>
</dbReference>
<protein>
    <submittedName>
        <fullName evidence="1">Uncharacterized protein</fullName>
    </submittedName>
</protein>
<organism evidence="1 2">
    <name type="scientific">Cystoisospora suis</name>
    <dbReference type="NCBI Taxonomy" id="483139"/>
    <lineage>
        <taxon>Eukaryota</taxon>
        <taxon>Sar</taxon>
        <taxon>Alveolata</taxon>
        <taxon>Apicomplexa</taxon>
        <taxon>Conoidasida</taxon>
        <taxon>Coccidia</taxon>
        <taxon>Eucoccidiorida</taxon>
        <taxon>Eimeriorina</taxon>
        <taxon>Sarcocystidae</taxon>
        <taxon>Cystoisospora</taxon>
    </lineage>
</organism>
<keyword evidence="2" id="KW-1185">Reference proteome</keyword>
<dbReference type="GeneID" id="94431422"/>
<comment type="caution">
    <text evidence="1">The sequence shown here is derived from an EMBL/GenBank/DDBJ whole genome shotgun (WGS) entry which is preliminary data.</text>
</comment>
<name>A0A2C6KNY4_9APIC</name>
<dbReference type="Proteomes" id="UP000221165">
    <property type="component" value="Unassembled WGS sequence"/>
</dbReference>
<dbReference type="AlphaFoldDB" id="A0A2C6KNY4"/>
<dbReference type="VEuPathDB" id="ToxoDB:CSUI_008072"/>
<evidence type="ECO:0000313" key="1">
    <source>
        <dbReference type="EMBL" id="PHJ18103.1"/>
    </source>
</evidence>
<reference evidence="1 2" key="1">
    <citation type="journal article" date="2017" name="Int. J. Parasitol.">
        <title>The genome of the protozoan parasite Cystoisospora suis and a reverse vaccinology approach to identify vaccine candidates.</title>
        <authorList>
            <person name="Palmieri N."/>
            <person name="Shrestha A."/>
            <person name="Ruttkowski B."/>
            <person name="Beck T."/>
            <person name="Vogl C."/>
            <person name="Tomley F."/>
            <person name="Blake D.P."/>
            <person name="Joachim A."/>
        </authorList>
    </citation>
    <scope>NUCLEOTIDE SEQUENCE [LARGE SCALE GENOMIC DNA]</scope>
    <source>
        <strain evidence="1 2">Wien I</strain>
    </source>
</reference>
<sequence length="54" mass="6148">WDSHQPRTVPATHVDAHDENVFSSVAGQPLLDMFSQLGFRSVLLDYLLTLFVLY</sequence>
<gene>
    <name evidence="1" type="ORF">CSUI_008072</name>
</gene>
<accession>A0A2C6KNY4</accession>
<evidence type="ECO:0000313" key="2">
    <source>
        <dbReference type="Proteomes" id="UP000221165"/>
    </source>
</evidence>
<dbReference type="EMBL" id="MIGC01004408">
    <property type="protein sequence ID" value="PHJ18103.1"/>
    <property type="molecule type" value="Genomic_DNA"/>
</dbReference>
<feature type="non-terminal residue" evidence="1">
    <location>
        <position position="1"/>
    </location>
</feature>